<dbReference type="RefSeq" id="WP_126596495.1">
    <property type="nucleotide sequence ID" value="NZ_BIFQ01000001.1"/>
</dbReference>
<proteinExistence type="predicted"/>
<evidence type="ECO:0000313" key="3">
    <source>
        <dbReference type="Proteomes" id="UP000287224"/>
    </source>
</evidence>
<feature type="region of interest" description="Disordered" evidence="1">
    <location>
        <begin position="1"/>
        <end position="28"/>
    </location>
</feature>
<dbReference type="EMBL" id="BIFQ01000001">
    <property type="protein sequence ID" value="GCE05454.1"/>
    <property type="molecule type" value="Genomic_DNA"/>
</dbReference>
<evidence type="ECO:0000313" key="2">
    <source>
        <dbReference type="EMBL" id="GCE05454.1"/>
    </source>
</evidence>
<reference evidence="3" key="1">
    <citation type="submission" date="2018-12" db="EMBL/GenBank/DDBJ databases">
        <title>Tengunoibacter tsumagoiensis gen. nov., sp. nov., Dictyobacter kobayashii sp. nov., D. alpinus sp. nov., and D. joshuensis sp. nov. and description of Dictyobacteraceae fam. nov. within the order Ktedonobacterales isolated from Tengu-no-mugimeshi.</title>
        <authorList>
            <person name="Wang C.M."/>
            <person name="Zheng Y."/>
            <person name="Sakai Y."/>
            <person name="Toyoda A."/>
            <person name="Minakuchi Y."/>
            <person name="Abe K."/>
            <person name="Yokota A."/>
            <person name="Yabe S."/>
        </authorList>
    </citation>
    <scope>NUCLEOTIDE SEQUENCE [LARGE SCALE GENOMIC DNA]</scope>
    <source>
        <strain evidence="3">S-27</strain>
    </source>
</reference>
<comment type="caution">
    <text evidence="2">The sequence shown here is derived from an EMBL/GenBank/DDBJ whole genome shotgun (WGS) entry which is preliminary data.</text>
</comment>
<dbReference type="Proteomes" id="UP000287224">
    <property type="component" value="Unassembled WGS sequence"/>
</dbReference>
<dbReference type="AlphaFoldDB" id="A0A401ZF03"/>
<keyword evidence="3" id="KW-1185">Reference proteome</keyword>
<gene>
    <name evidence="2" type="ORF">KDAU_27830</name>
</gene>
<accession>A0A401ZF03</accession>
<organism evidence="2 3">
    <name type="scientific">Dictyobacter aurantiacus</name>
    <dbReference type="NCBI Taxonomy" id="1936993"/>
    <lineage>
        <taxon>Bacteria</taxon>
        <taxon>Bacillati</taxon>
        <taxon>Chloroflexota</taxon>
        <taxon>Ktedonobacteria</taxon>
        <taxon>Ktedonobacterales</taxon>
        <taxon>Dictyobacteraceae</taxon>
        <taxon>Dictyobacter</taxon>
    </lineage>
</organism>
<sequence length="114" mass="13228">MAEGTKLHYIKEAPQKHESDRKKKEEKTFTLQSTSFPSNCHPILKFIVYPLWGRNAARAISRSGILGLWMQFLLTKGKMCYNAPYKSLNLRYGAHINFELFYNPALTVLSEKFK</sequence>
<name>A0A401ZF03_9CHLR</name>
<protein>
    <submittedName>
        <fullName evidence="2">Uncharacterized protein</fullName>
    </submittedName>
</protein>
<evidence type="ECO:0000256" key="1">
    <source>
        <dbReference type="SAM" id="MobiDB-lite"/>
    </source>
</evidence>